<keyword evidence="2" id="KW-1185">Reference proteome</keyword>
<dbReference type="Proteomes" id="UP001497535">
    <property type="component" value="Unassembled WGS sequence"/>
</dbReference>
<protein>
    <submittedName>
        <fullName evidence="1">Uncharacterized protein</fullName>
    </submittedName>
</protein>
<evidence type="ECO:0000313" key="2">
    <source>
        <dbReference type="Proteomes" id="UP001497535"/>
    </source>
</evidence>
<evidence type="ECO:0000313" key="1">
    <source>
        <dbReference type="EMBL" id="CAK5082643.1"/>
    </source>
</evidence>
<sequence>MYWEWIINLWFCHINCLSIRNCVQHEENEPEVAQFPFLEPQRQKMLESVLVRTLSTLFLLAFL</sequence>
<reference evidence="1" key="1">
    <citation type="submission" date="2023-11" db="EMBL/GenBank/DDBJ databases">
        <authorList>
            <person name="Poullet M."/>
        </authorList>
    </citation>
    <scope>NUCLEOTIDE SEQUENCE</scope>
    <source>
        <strain evidence="1">E1834</strain>
    </source>
</reference>
<gene>
    <name evidence="1" type="ORF">MENTE1834_LOCUS29935</name>
</gene>
<comment type="caution">
    <text evidence="1">The sequence shown here is derived from an EMBL/GenBank/DDBJ whole genome shotgun (WGS) entry which is preliminary data.</text>
</comment>
<name>A0ACB0ZWP7_MELEN</name>
<accession>A0ACB0ZWP7</accession>
<dbReference type="EMBL" id="CAVMJV010000047">
    <property type="protein sequence ID" value="CAK5082643.1"/>
    <property type="molecule type" value="Genomic_DNA"/>
</dbReference>
<proteinExistence type="predicted"/>
<organism evidence="1 2">
    <name type="scientific">Meloidogyne enterolobii</name>
    <name type="common">Root-knot nematode worm</name>
    <name type="synonym">Meloidogyne mayaguensis</name>
    <dbReference type="NCBI Taxonomy" id="390850"/>
    <lineage>
        <taxon>Eukaryota</taxon>
        <taxon>Metazoa</taxon>
        <taxon>Ecdysozoa</taxon>
        <taxon>Nematoda</taxon>
        <taxon>Chromadorea</taxon>
        <taxon>Rhabditida</taxon>
        <taxon>Tylenchina</taxon>
        <taxon>Tylenchomorpha</taxon>
        <taxon>Tylenchoidea</taxon>
        <taxon>Meloidogynidae</taxon>
        <taxon>Meloidogyninae</taxon>
        <taxon>Meloidogyne</taxon>
    </lineage>
</organism>